<sequence length="176" mass="20064">MRQILDKLQKVHEEETFEPTHQLFSVWRNFLNMASFGSREGSRRNAAHSAASFIKVYDSYEPRMRQIVNELQKTDLDTELSSAPPAPPSSAQETVEPTHHFFSVWRNFLNMASFGSREGSRRNAAHSAASFIKMYDSYEPRMGQIVNELQKMKTKLQQLEENTDGDEGPAAPPTGR</sequence>
<protein>
    <submittedName>
        <fullName evidence="2">Uncharacterized protein</fullName>
    </submittedName>
</protein>
<organism evidence="2 3">
    <name type="scientific">Pleuronectes platessa</name>
    <name type="common">European plaice</name>
    <dbReference type="NCBI Taxonomy" id="8262"/>
    <lineage>
        <taxon>Eukaryota</taxon>
        <taxon>Metazoa</taxon>
        <taxon>Chordata</taxon>
        <taxon>Craniata</taxon>
        <taxon>Vertebrata</taxon>
        <taxon>Euteleostomi</taxon>
        <taxon>Actinopterygii</taxon>
        <taxon>Neopterygii</taxon>
        <taxon>Teleostei</taxon>
        <taxon>Neoteleostei</taxon>
        <taxon>Acanthomorphata</taxon>
        <taxon>Carangaria</taxon>
        <taxon>Pleuronectiformes</taxon>
        <taxon>Pleuronectoidei</taxon>
        <taxon>Pleuronectidae</taxon>
        <taxon>Pleuronectes</taxon>
    </lineage>
</organism>
<reference evidence="2" key="1">
    <citation type="submission" date="2020-03" db="EMBL/GenBank/DDBJ databases">
        <authorList>
            <person name="Weist P."/>
        </authorList>
    </citation>
    <scope>NUCLEOTIDE SEQUENCE</scope>
</reference>
<keyword evidence="3" id="KW-1185">Reference proteome</keyword>
<proteinExistence type="predicted"/>
<dbReference type="AlphaFoldDB" id="A0A9N7YF23"/>
<comment type="caution">
    <text evidence="2">The sequence shown here is derived from an EMBL/GenBank/DDBJ whole genome shotgun (WGS) entry which is preliminary data.</text>
</comment>
<gene>
    <name evidence="2" type="ORF">PLEPLA_LOCUS11267</name>
</gene>
<dbReference type="Proteomes" id="UP001153269">
    <property type="component" value="Unassembled WGS sequence"/>
</dbReference>
<dbReference type="EMBL" id="CADEAL010000651">
    <property type="protein sequence ID" value="CAB1423348.1"/>
    <property type="molecule type" value="Genomic_DNA"/>
</dbReference>
<evidence type="ECO:0000256" key="1">
    <source>
        <dbReference type="SAM" id="MobiDB-lite"/>
    </source>
</evidence>
<evidence type="ECO:0000313" key="3">
    <source>
        <dbReference type="Proteomes" id="UP001153269"/>
    </source>
</evidence>
<feature type="region of interest" description="Disordered" evidence="1">
    <location>
        <begin position="153"/>
        <end position="176"/>
    </location>
</feature>
<name>A0A9N7YF23_PLEPL</name>
<accession>A0A9N7YF23</accession>
<evidence type="ECO:0000313" key="2">
    <source>
        <dbReference type="EMBL" id="CAB1423348.1"/>
    </source>
</evidence>